<comment type="caution">
    <text evidence="2">The sequence shown here is derived from an EMBL/GenBank/DDBJ whole genome shotgun (WGS) entry which is preliminary data.</text>
</comment>
<dbReference type="Proteomes" id="UP001642464">
    <property type="component" value="Unassembled WGS sequence"/>
</dbReference>
<evidence type="ECO:0000313" key="3">
    <source>
        <dbReference type="Proteomes" id="UP001642464"/>
    </source>
</evidence>
<proteinExistence type="predicted"/>
<evidence type="ECO:0000313" key="2">
    <source>
        <dbReference type="EMBL" id="CAK9085698.1"/>
    </source>
</evidence>
<protein>
    <submittedName>
        <fullName evidence="2">Uncharacterized protein</fullName>
    </submittedName>
</protein>
<dbReference type="EMBL" id="CAXAMM010039336">
    <property type="protein sequence ID" value="CAK9085695.1"/>
    <property type="molecule type" value="Genomic_DNA"/>
</dbReference>
<dbReference type="EMBL" id="CAXAMM010039337">
    <property type="protein sequence ID" value="CAK9085698.1"/>
    <property type="molecule type" value="Genomic_DNA"/>
</dbReference>
<name>A0ABP0QCG3_9DINO</name>
<reference evidence="2 3" key="1">
    <citation type="submission" date="2024-02" db="EMBL/GenBank/DDBJ databases">
        <authorList>
            <person name="Chen Y."/>
            <person name="Shah S."/>
            <person name="Dougan E. K."/>
            <person name="Thang M."/>
            <person name="Chan C."/>
        </authorList>
    </citation>
    <scope>NUCLEOTIDE SEQUENCE [LARGE SCALE GENOMIC DNA]</scope>
</reference>
<gene>
    <name evidence="1" type="ORF">SCF082_LOCUS40582</name>
    <name evidence="2" type="ORF">SCF082_LOCUS40583</name>
</gene>
<sequence>MPSATGISDTSASVGNPVSCVTSDSLDAIENAPCCRWWQVRIVLLNSSKQVQVSNVGFVDNDVDALEIAGSVTWTPPSDTSQVTGYRTYLCSGSLCSTRAQLGVFLHCDYSAVTDAYRSSLEEQSTPATIVLVDEQISAVSKFIKLADLSGVSNTEYDIPLDTETNGSTHLLVCLVSAGVEQSSCDPYLFYDVTESVSDVAFTGQDLDLNELGGIITWSPPAWVVYTQRYLVYLAEDAVGTARSQVETAVPVGTNELQLSANTPRLNFTHFLVYTETSWQERVVGRAQEMYDQALLPHSRGCEPNSARSKAHQLAWPSRMLLPLPGNPIKQMSQA</sequence>
<organism evidence="2 3">
    <name type="scientific">Durusdinium trenchii</name>
    <dbReference type="NCBI Taxonomy" id="1381693"/>
    <lineage>
        <taxon>Eukaryota</taxon>
        <taxon>Sar</taxon>
        <taxon>Alveolata</taxon>
        <taxon>Dinophyceae</taxon>
        <taxon>Suessiales</taxon>
        <taxon>Symbiodiniaceae</taxon>
        <taxon>Durusdinium</taxon>
    </lineage>
</organism>
<evidence type="ECO:0000313" key="1">
    <source>
        <dbReference type="EMBL" id="CAK9085695.1"/>
    </source>
</evidence>
<accession>A0ABP0QCG3</accession>
<keyword evidence="3" id="KW-1185">Reference proteome</keyword>